<keyword evidence="1" id="KW-0812">Transmembrane</keyword>
<reference evidence="2" key="1">
    <citation type="submission" date="2020-11" db="EMBL/GenBank/DDBJ databases">
        <authorList>
            <consortium name="DOE Joint Genome Institute"/>
            <person name="Ahrendt S."/>
            <person name="Riley R."/>
            <person name="Andreopoulos W."/>
            <person name="Labutti K."/>
            <person name="Pangilinan J."/>
            <person name="Ruiz-Duenas F.J."/>
            <person name="Barrasa J.M."/>
            <person name="Sanchez-Garcia M."/>
            <person name="Camarero S."/>
            <person name="Miyauchi S."/>
            <person name="Serrano A."/>
            <person name="Linde D."/>
            <person name="Babiker R."/>
            <person name="Drula E."/>
            <person name="Ayuso-Fernandez I."/>
            <person name="Pacheco R."/>
            <person name="Padilla G."/>
            <person name="Ferreira P."/>
            <person name="Barriuso J."/>
            <person name="Kellner H."/>
            <person name="Castanera R."/>
            <person name="Alfaro M."/>
            <person name="Ramirez L."/>
            <person name="Pisabarro A.G."/>
            <person name="Kuo A."/>
            <person name="Tritt A."/>
            <person name="Lipzen A."/>
            <person name="He G."/>
            <person name="Yan M."/>
            <person name="Ng V."/>
            <person name="Cullen D."/>
            <person name="Martin F."/>
            <person name="Rosso M.-N."/>
            <person name="Henrissat B."/>
            <person name="Hibbett D."/>
            <person name="Martinez A.T."/>
            <person name="Grigoriev I.V."/>
        </authorList>
    </citation>
    <scope>NUCLEOTIDE SEQUENCE</scope>
    <source>
        <strain evidence="2">MF-IS2</strain>
    </source>
</reference>
<dbReference type="Proteomes" id="UP000807342">
    <property type="component" value="Unassembled WGS sequence"/>
</dbReference>
<comment type="caution">
    <text evidence="2">The sequence shown here is derived from an EMBL/GenBank/DDBJ whole genome shotgun (WGS) entry which is preliminary data.</text>
</comment>
<keyword evidence="1" id="KW-0472">Membrane</keyword>
<evidence type="ECO:0000313" key="2">
    <source>
        <dbReference type="EMBL" id="KAF9445814.1"/>
    </source>
</evidence>
<accession>A0A9P5X8U2</accession>
<dbReference type="AlphaFoldDB" id="A0A9P5X8U2"/>
<feature type="transmembrane region" description="Helical" evidence="1">
    <location>
        <begin position="20"/>
        <end position="41"/>
    </location>
</feature>
<evidence type="ECO:0000313" key="3">
    <source>
        <dbReference type="Proteomes" id="UP000807342"/>
    </source>
</evidence>
<sequence length="97" mass="10187">MIAVLVVVYSNSLLTAYGVLLSYRGYALMVFVSSAVLRLLLRPSRDSWGGKIVGVNVSGRLSSLGVTGTGTSTQYSGRSIGTSGLLGFLGLSLWGRK</sequence>
<proteinExistence type="predicted"/>
<name>A0A9P5X8U2_9AGAR</name>
<organism evidence="2 3">
    <name type="scientific">Macrolepiota fuliginosa MF-IS2</name>
    <dbReference type="NCBI Taxonomy" id="1400762"/>
    <lineage>
        <taxon>Eukaryota</taxon>
        <taxon>Fungi</taxon>
        <taxon>Dikarya</taxon>
        <taxon>Basidiomycota</taxon>
        <taxon>Agaricomycotina</taxon>
        <taxon>Agaricomycetes</taxon>
        <taxon>Agaricomycetidae</taxon>
        <taxon>Agaricales</taxon>
        <taxon>Agaricineae</taxon>
        <taxon>Agaricaceae</taxon>
        <taxon>Macrolepiota</taxon>
    </lineage>
</organism>
<keyword evidence="1" id="KW-1133">Transmembrane helix</keyword>
<evidence type="ECO:0000256" key="1">
    <source>
        <dbReference type="SAM" id="Phobius"/>
    </source>
</evidence>
<protein>
    <submittedName>
        <fullName evidence="2">Uncharacterized protein</fullName>
    </submittedName>
</protein>
<keyword evidence="3" id="KW-1185">Reference proteome</keyword>
<dbReference type="EMBL" id="MU151279">
    <property type="protein sequence ID" value="KAF9445814.1"/>
    <property type="molecule type" value="Genomic_DNA"/>
</dbReference>
<gene>
    <name evidence="2" type="ORF">P691DRAFT_244854</name>
</gene>